<sequence>MASAACVQDGSERPLRLRADDVEDLQVVSALAQDAVLPASEMTWDHKRRRFACLINRFRWEAVEVRERRDPHLERVQAVLAVDDAISVRRQGPAPEVSQDIVLSLLMLSFRPDRDGMGRVVLTFAGDAAVEVEVEALNVTLQDVSRTYEAPSQRTPEHPE</sequence>
<dbReference type="InterPro" id="IPR021335">
    <property type="entry name" value="DUF2948"/>
</dbReference>
<protein>
    <submittedName>
        <fullName evidence="1">DUF2948 family protein</fullName>
    </submittedName>
</protein>
<dbReference type="AlphaFoldDB" id="A0A6B0Y033"/>
<accession>A0A6B0Y033</accession>
<name>A0A6B0Y033_9RHOB</name>
<comment type="caution">
    <text evidence="1">The sequence shown here is derived from an EMBL/GenBank/DDBJ whole genome shotgun (WGS) entry which is preliminary data.</text>
</comment>
<reference evidence="1" key="1">
    <citation type="submission" date="2019-09" db="EMBL/GenBank/DDBJ databases">
        <title>Characterisation of the sponge microbiome using genome-centric metagenomics.</title>
        <authorList>
            <person name="Engelberts J.P."/>
            <person name="Robbins S.J."/>
            <person name="De Goeij J.M."/>
            <person name="Aranda M."/>
            <person name="Bell S.C."/>
            <person name="Webster N.S."/>
        </authorList>
    </citation>
    <scope>NUCLEOTIDE SEQUENCE</scope>
    <source>
        <strain evidence="1">SB0664_bin_43</strain>
    </source>
</reference>
<proteinExistence type="predicted"/>
<gene>
    <name evidence="1" type="ORF">F4Y60_08250</name>
</gene>
<evidence type="ECO:0000313" key="1">
    <source>
        <dbReference type="EMBL" id="MXY34068.1"/>
    </source>
</evidence>
<organism evidence="1">
    <name type="scientific">Boseongicola sp. SB0664_bin_43</name>
    <dbReference type="NCBI Taxonomy" id="2604844"/>
    <lineage>
        <taxon>Bacteria</taxon>
        <taxon>Pseudomonadati</taxon>
        <taxon>Pseudomonadota</taxon>
        <taxon>Alphaproteobacteria</taxon>
        <taxon>Rhodobacterales</taxon>
        <taxon>Paracoccaceae</taxon>
        <taxon>Boseongicola</taxon>
    </lineage>
</organism>
<dbReference type="Pfam" id="PF11164">
    <property type="entry name" value="DUF2948"/>
    <property type="match status" value="1"/>
</dbReference>
<dbReference type="EMBL" id="VXRY01000324">
    <property type="protein sequence ID" value="MXY34068.1"/>
    <property type="molecule type" value="Genomic_DNA"/>
</dbReference>